<dbReference type="PROSITE" id="PS50110">
    <property type="entry name" value="RESPONSE_REGULATORY"/>
    <property type="match status" value="1"/>
</dbReference>
<accession>A0A4R2RRD5</accession>
<evidence type="ECO:0000256" key="1">
    <source>
        <dbReference type="ARBA" id="ARBA00018672"/>
    </source>
</evidence>
<feature type="domain" description="Response regulatory" evidence="7">
    <location>
        <begin position="3"/>
        <end position="117"/>
    </location>
</feature>
<dbReference type="SUPFAM" id="SSF52172">
    <property type="entry name" value="CheY-like"/>
    <property type="match status" value="1"/>
</dbReference>
<evidence type="ECO:0000256" key="4">
    <source>
        <dbReference type="ARBA" id="ARBA00023163"/>
    </source>
</evidence>
<dbReference type="Pfam" id="PF00072">
    <property type="entry name" value="Response_reg"/>
    <property type="match status" value="1"/>
</dbReference>
<dbReference type="SMART" id="SM00448">
    <property type="entry name" value="REC"/>
    <property type="match status" value="1"/>
</dbReference>
<reference evidence="8 9" key="1">
    <citation type="submission" date="2019-03" db="EMBL/GenBank/DDBJ databases">
        <title>Genomic Encyclopedia of Type Strains, Phase IV (KMG-IV): sequencing the most valuable type-strain genomes for metagenomic binning, comparative biology and taxonomic classification.</title>
        <authorList>
            <person name="Goeker M."/>
        </authorList>
    </citation>
    <scope>NUCLEOTIDE SEQUENCE [LARGE SCALE GENOMIC DNA]</scope>
    <source>
        <strain evidence="8 9">DSM 11170</strain>
    </source>
</reference>
<dbReference type="Proteomes" id="UP000294813">
    <property type="component" value="Unassembled WGS sequence"/>
</dbReference>
<evidence type="ECO:0000313" key="8">
    <source>
        <dbReference type="EMBL" id="TCP62431.1"/>
    </source>
</evidence>
<dbReference type="InterPro" id="IPR039420">
    <property type="entry name" value="WalR-like"/>
</dbReference>
<dbReference type="OrthoDB" id="3190595at2"/>
<keyword evidence="9" id="KW-1185">Reference proteome</keyword>
<keyword evidence="2" id="KW-0805">Transcription regulation</keyword>
<dbReference type="InterPro" id="IPR001789">
    <property type="entry name" value="Sig_transdc_resp-reg_receiver"/>
</dbReference>
<evidence type="ECO:0000259" key="7">
    <source>
        <dbReference type="PROSITE" id="PS50110"/>
    </source>
</evidence>
<dbReference type="EMBL" id="SLXT01000022">
    <property type="protein sequence ID" value="TCP62431.1"/>
    <property type="molecule type" value="Genomic_DNA"/>
</dbReference>
<dbReference type="Gene3D" id="1.10.10.10">
    <property type="entry name" value="Winged helix-like DNA-binding domain superfamily/Winged helix DNA-binding domain"/>
    <property type="match status" value="1"/>
</dbReference>
<dbReference type="AlphaFoldDB" id="A0A4R2RRD5"/>
<dbReference type="RefSeq" id="WP_131919899.1">
    <property type="nucleotide sequence ID" value="NZ_JAOQNU010000021.1"/>
</dbReference>
<dbReference type="Gene3D" id="3.40.50.2300">
    <property type="match status" value="1"/>
</dbReference>
<protein>
    <recommendedName>
        <fullName evidence="1">Stage 0 sporulation protein A homolog</fullName>
    </recommendedName>
</protein>
<keyword evidence="4" id="KW-0804">Transcription</keyword>
<dbReference type="GO" id="GO:0005829">
    <property type="term" value="C:cytosol"/>
    <property type="evidence" value="ECO:0007669"/>
    <property type="project" value="TreeGrafter"/>
</dbReference>
<proteinExistence type="predicted"/>
<name>A0A4R2RRD5_9FIRM</name>
<keyword evidence="6" id="KW-0597">Phosphoprotein</keyword>
<sequence>MIRAIVVDDEWFTLEYIRERLAQTGWIQVVKEYENPLEAFHEIAATAPHVAFIDVEMPAMDGMTLAEKLLEANPLIHLVFITAYSQYAVRAFDLNAVDYLLKPINPERFGKMLTKLQSVCAKLVKPATTLRIQCFGHFAAWIDDIPVKWERMKAEEVFAYLLMHQGTRVHKNTIIEHLWPGYEIKKAIAILQASIHKIRSVFARLKDQVVLEYANSSYCLMIHGADCDYLSVMRAITQFRSDDQRSYEALEQAARHYVSISA</sequence>
<dbReference type="InterPro" id="IPR036388">
    <property type="entry name" value="WH-like_DNA-bd_sf"/>
</dbReference>
<dbReference type="GO" id="GO:0032993">
    <property type="term" value="C:protein-DNA complex"/>
    <property type="evidence" value="ECO:0007669"/>
    <property type="project" value="TreeGrafter"/>
</dbReference>
<dbReference type="InterPro" id="IPR016032">
    <property type="entry name" value="Sig_transdc_resp-reg_C-effctor"/>
</dbReference>
<dbReference type="GO" id="GO:0000976">
    <property type="term" value="F:transcription cis-regulatory region binding"/>
    <property type="evidence" value="ECO:0007669"/>
    <property type="project" value="TreeGrafter"/>
</dbReference>
<keyword evidence="3" id="KW-0238">DNA-binding</keyword>
<dbReference type="PANTHER" id="PTHR48111">
    <property type="entry name" value="REGULATOR OF RPOS"/>
    <property type="match status" value="1"/>
</dbReference>
<evidence type="ECO:0000256" key="6">
    <source>
        <dbReference type="PROSITE-ProRule" id="PRU00169"/>
    </source>
</evidence>
<comment type="function">
    <text evidence="5">May play the central regulatory role in sporulation. It may be an element of the effector pathway responsible for the activation of sporulation genes in response to nutritional stress. Spo0A may act in concert with spo0H (a sigma factor) to control the expression of some genes that are critical to the sporulation process.</text>
</comment>
<organism evidence="8 9">
    <name type="scientific">Heliophilum fasciatum</name>
    <dbReference type="NCBI Taxonomy" id="35700"/>
    <lineage>
        <taxon>Bacteria</taxon>
        <taxon>Bacillati</taxon>
        <taxon>Bacillota</taxon>
        <taxon>Clostridia</taxon>
        <taxon>Eubacteriales</taxon>
        <taxon>Heliobacteriaceae</taxon>
        <taxon>Heliophilum</taxon>
    </lineage>
</organism>
<evidence type="ECO:0000256" key="5">
    <source>
        <dbReference type="ARBA" id="ARBA00024867"/>
    </source>
</evidence>
<dbReference type="SUPFAM" id="SSF46894">
    <property type="entry name" value="C-terminal effector domain of the bipartite response regulators"/>
    <property type="match status" value="1"/>
</dbReference>
<evidence type="ECO:0000313" key="9">
    <source>
        <dbReference type="Proteomes" id="UP000294813"/>
    </source>
</evidence>
<dbReference type="GO" id="GO:0000156">
    <property type="term" value="F:phosphorelay response regulator activity"/>
    <property type="evidence" value="ECO:0007669"/>
    <property type="project" value="TreeGrafter"/>
</dbReference>
<dbReference type="InterPro" id="IPR011006">
    <property type="entry name" value="CheY-like_superfamily"/>
</dbReference>
<gene>
    <name evidence="8" type="ORF">EDD73_1221</name>
</gene>
<dbReference type="GO" id="GO:0006355">
    <property type="term" value="P:regulation of DNA-templated transcription"/>
    <property type="evidence" value="ECO:0007669"/>
    <property type="project" value="InterPro"/>
</dbReference>
<dbReference type="PANTHER" id="PTHR48111:SF69">
    <property type="entry name" value="RESPONSE REGULATOR RECEIVER"/>
    <property type="match status" value="1"/>
</dbReference>
<comment type="caution">
    <text evidence="8">The sequence shown here is derived from an EMBL/GenBank/DDBJ whole genome shotgun (WGS) entry which is preliminary data.</text>
</comment>
<evidence type="ECO:0000256" key="2">
    <source>
        <dbReference type="ARBA" id="ARBA00023015"/>
    </source>
</evidence>
<evidence type="ECO:0000256" key="3">
    <source>
        <dbReference type="ARBA" id="ARBA00023125"/>
    </source>
</evidence>
<feature type="modified residue" description="4-aspartylphosphate" evidence="6">
    <location>
        <position position="54"/>
    </location>
</feature>